<protein>
    <submittedName>
        <fullName evidence="1">Uncharacterized protein</fullName>
    </submittedName>
</protein>
<reference evidence="1" key="1">
    <citation type="submission" date="2022-05" db="EMBL/GenBank/DDBJ databases">
        <title>The Musa troglodytarum L. genome provides insights into the mechanism of non-climacteric behaviour and enrichment of carotenoids.</title>
        <authorList>
            <person name="Wang J."/>
        </authorList>
    </citation>
    <scope>NUCLEOTIDE SEQUENCE</scope>
    <source>
        <tissue evidence="1">Leaf</tissue>
    </source>
</reference>
<dbReference type="OrthoDB" id="434619at2759"/>
<name>A0A9E7HNX6_9LILI</name>
<dbReference type="EMBL" id="CP097510">
    <property type="protein sequence ID" value="URE37971.1"/>
    <property type="molecule type" value="Genomic_DNA"/>
</dbReference>
<gene>
    <name evidence="1" type="ORF">MUK42_34816</name>
</gene>
<dbReference type="EMBL" id="CP097510">
    <property type="protein sequence ID" value="URE37967.1"/>
    <property type="molecule type" value="Genomic_DNA"/>
</dbReference>
<keyword evidence="2" id="KW-1185">Reference proteome</keyword>
<organism evidence="1 2">
    <name type="scientific">Musa troglodytarum</name>
    <name type="common">fe'i banana</name>
    <dbReference type="NCBI Taxonomy" id="320322"/>
    <lineage>
        <taxon>Eukaryota</taxon>
        <taxon>Viridiplantae</taxon>
        <taxon>Streptophyta</taxon>
        <taxon>Embryophyta</taxon>
        <taxon>Tracheophyta</taxon>
        <taxon>Spermatophyta</taxon>
        <taxon>Magnoliopsida</taxon>
        <taxon>Liliopsida</taxon>
        <taxon>Zingiberales</taxon>
        <taxon>Musaceae</taxon>
        <taxon>Musa</taxon>
    </lineage>
</organism>
<dbReference type="Proteomes" id="UP001055439">
    <property type="component" value="Chromosome 8"/>
</dbReference>
<evidence type="ECO:0000313" key="1">
    <source>
        <dbReference type="EMBL" id="URE37964.1"/>
    </source>
</evidence>
<dbReference type="EMBL" id="CP097510">
    <property type="protein sequence ID" value="URE37964.1"/>
    <property type="molecule type" value="Genomic_DNA"/>
</dbReference>
<dbReference type="AlphaFoldDB" id="A0A9E7HNX6"/>
<evidence type="ECO:0000313" key="2">
    <source>
        <dbReference type="Proteomes" id="UP001055439"/>
    </source>
</evidence>
<proteinExistence type="predicted"/>
<dbReference type="EMBL" id="CP097510">
    <property type="protein sequence ID" value="URE37966.1"/>
    <property type="molecule type" value="Genomic_DNA"/>
</dbReference>
<sequence length="87" mass="10470">MVCFLSTLTDRSRSLIHRLQSILLFVLRFPPYQISCWTMTYWMPLYLHFPAFPLPRTHLQECILQQVICKPRREDILLPTAFFLLSR</sequence>
<accession>A0A9E7HNX6</accession>